<keyword evidence="2" id="KW-1133">Transmembrane helix</keyword>
<organism evidence="3 4">
    <name type="scientific">Tardiphaga robiniae</name>
    <dbReference type="NCBI Taxonomy" id="943830"/>
    <lineage>
        <taxon>Bacteria</taxon>
        <taxon>Pseudomonadati</taxon>
        <taxon>Pseudomonadota</taxon>
        <taxon>Alphaproteobacteria</taxon>
        <taxon>Hyphomicrobiales</taxon>
        <taxon>Nitrobacteraceae</taxon>
        <taxon>Tardiphaga</taxon>
    </lineage>
</organism>
<feature type="transmembrane region" description="Helical" evidence="2">
    <location>
        <begin position="32"/>
        <end position="51"/>
    </location>
</feature>
<keyword evidence="2" id="KW-0812">Transmembrane</keyword>
<proteinExistence type="predicted"/>
<gene>
    <name evidence="3" type="ORF">A4A58_12950</name>
</gene>
<evidence type="ECO:0000313" key="4">
    <source>
        <dbReference type="Proteomes" id="UP000076574"/>
    </source>
</evidence>
<dbReference type="STRING" id="943830.A4A58_12950"/>
<comment type="caution">
    <text evidence="3">The sequence shown here is derived from an EMBL/GenBank/DDBJ whole genome shotgun (WGS) entry which is preliminary data.</text>
</comment>
<protein>
    <submittedName>
        <fullName evidence="3">Uncharacterized protein</fullName>
    </submittedName>
</protein>
<accession>A0A161R089</accession>
<feature type="compositionally biased region" description="Gly residues" evidence="1">
    <location>
        <begin position="162"/>
        <end position="172"/>
    </location>
</feature>
<dbReference type="OrthoDB" id="7853265at2"/>
<dbReference type="AlphaFoldDB" id="A0A161R089"/>
<dbReference type="EMBL" id="LVYV01000034">
    <property type="protein sequence ID" value="KZD22001.1"/>
    <property type="molecule type" value="Genomic_DNA"/>
</dbReference>
<evidence type="ECO:0000256" key="1">
    <source>
        <dbReference type="SAM" id="MobiDB-lite"/>
    </source>
</evidence>
<name>A0A161R089_9BRAD</name>
<keyword evidence="2" id="KW-0472">Membrane</keyword>
<evidence type="ECO:0000313" key="3">
    <source>
        <dbReference type="EMBL" id="KZD22001.1"/>
    </source>
</evidence>
<reference evidence="3 4" key="1">
    <citation type="submission" date="2016-03" db="EMBL/GenBank/DDBJ databases">
        <title>Microsymbionts genomes from the relict species Vavilovia formosa (Stev.) Fed.</title>
        <authorList>
            <person name="Kopat V."/>
            <person name="Chirak E."/>
            <person name="Kimeklis A."/>
            <person name="Andronov E."/>
        </authorList>
    </citation>
    <scope>NUCLEOTIDE SEQUENCE [LARGE SCALE GENOMIC DNA]</scope>
    <source>
        <strain evidence="3 4">Vaf07</strain>
    </source>
</reference>
<feature type="transmembrane region" description="Helical" evidence="2">
    <location>
        <begin position="7"/>
        <end position="26"/>
    </location>
</feature>
<evidence type="ECO:0000256" key="2">
    <source>
        <dbReference type="SAM" id="Phobius"/>
    </source>
</evidence>
<sequence length="201" mass="20974">MSLQASIIGLSLGYVLLGLLLLLAVVRTRLPWPVKAGAVAVTSAFYVLVFFRTQGLLGWSADDSLPPNFQLLWVRSVEPNIAQGEPGAIHMWVEALDDDNLPSGAPRAYRRPYSTALARKAERARTEIAAGHPQGGRAAQFGSGEGELPPGGPPGALFASGEPGGDPSGGGLLDPAFMRGDSQSITFAPLPVPVLPAKDAP</sequence>
<dbReference type="Proteomes" id="UP000076574">
    <property type="component" value="Unassembled WGS sequence"/>
</dbReference>
<dbReference type="RefSeq" id="WP_068736194.1">
    <property type="nucleotide sequence ID" value="NZ_LVYV01000034.1"/>
</dbReference>
<feature type="region of interest" description="Disordered" evidence="1">
    <location>
        <begin position="127"/>
        <end position="178"/>
    </location>
</feature>
<keyword evidence="4" id="KW-1185">Reference proteome</keyword>